<dbReference type="GO" id="GO:0005524">
    <property type="term" value="F:ATP binding"/>
    <property type="evidence" value="ECO:0007669"/>
    <property type="project" value="UniProtKB-UniRule"/>
</dbReference>
<keyword evidence="3 4" id="KW-0342">GTP-binding</keyword>
<name>A0A0G2ZB66_9BACT</name>
<dbReference type="HAMAP" id="MF_00636">
    <property type="entry name" value="RapZ_like"/>
    <property type="match status" value="1"/>
</dbReference>
<evidence type="ECO:0000259" key="5">
    <source>
        <dbReference type="Pfam" id="PF03668"/>
    </source>
</evidence>
<keyword evidence="7" id="KW-0808">Transferase</keyword>
<keyword evidence="2 4" id="KW-0067">ATP-binding</keyword>
<feature type="domain" description="RapZ C-terminal" evidence="6">
    <location>
        <begin position="171"/>
        <end position="289"/>
    </location>
</feature>
<dbReference type="Pfam" id="PF22740">
    <property type="entry name" value="PapZ_C"/>
    <property type="match status" value="1"/>
</dbReference>
<dbReference type="Proteomes" id="UP000035159">
    <property type="component" value="Chromosome"/>
</dbReference>
<keyword evidence="7" id="KW-0418">Kinase</keyword>
<gene>
    <name evidence="7" type="ORF">IX53_02130</name>
</gene>
<proteinExistence type="inferred from homology"/>
<dbReference type="PIRSF" id="PIRSF005052">
    <property type="entry name" value="P-loopkin"/>
    <property type="match status" value="1"/>
</dbReference>
<dbReference type="RefSeq" id="WP_047753949.1">
    <property type="nucleotide sequence ID" value="NZ_CAJUHA010000004.1"/>
</dbReference>
<dbReference type="PATRIC" id="fig|1330330.3.peg.436"/>
<evidence type="ECO:0000313" key="7">
    <source>
        <dbReference type="EMBL" id="AKI96814.1"/>
    </source>
</evidence>
<dbReference type="InterPro" id="IPR053931">
    <property type="entry name" value="RapZ_C"/>
</dbReference>
<sequence>MAERNMIILTGMSGAGKTSALKFLEDFGFFCVDNVPPAVFRDLYEILKRGEMDNLAVVIDVRAISKFGKAETLIDEIKKSQSNLGDVAVKIIFLDADDEIIGYRYGKTRRAHPLMKDYSLLEAIRKEREMMKPLMEIADEVINTSNMDMKEMYERLLDAIKKELHEIPPIRVIIESFSYTNGIPQDANLVFDVRFLPNPYYISGLSELTGKDAKVSAFLEKFERLGEYFSAIKKICDITVEEFGLSGRNQIKIAVGCTGGKHRSVYIAEKLYRAMQDESRNVTLRHRELQRI</sequence>
<dbReference type="EMBL" id="CP011232">
    <property type="protein sequence ID" value="AKI96814.1"/>
    <property type="molecule type" value="Genomic_DNA"/>
</dbReference>
<dbReference type="InterPro" id="IPR027417">
    <property type="entry name" value="P-loop_NTPase"/>
</dbReference>
<evidence type="ECO:0000259" key="6">
    <source>
        <dbReference type="Pfam" id="PF22740"/>
    </source>
</evidence>
<evidence type="ECO:0000256" key="4">
    <source>
        <dbReference type="HAMAP-Rule" id="MF_00636"/>
    </source>
</evidence>
<dbReference type="Pfam" id="PF03668">
    <property type="entry name" value="RapZ-like_N"/>
    <property type="match status" value="1"/>
</dbReference>
<dbReference type="GO" id="GO:0005525">
    <property type="term" value="F:GTP binding"/>
    <property type="evidence" value="ECO:0007669"/>
    <property type="project" value="UniProtKB-UniRule"/>
</dbReference>
<feature type="domain" description="RapZ-like N-terminal" evidence="5">
    <location>
        <begin position="6"/>
        <end position="160"/>
    </location>
</feature>
<feature type="binding site" evidence="4">
    <location>
        <begin position="11"/>
        <end position="18"/>
    </location>
    <ligand>
        <name>ATP</name>
        <dbReference type="ChEBI" id="CHEBI:30616"/>
    </ligand>
</feature>
<dbReference type="KEGG" id="kpf:IX53_02130"/>
<dbReference type="Gene3D" id="3.40.50.300">
    <property type="entry name" value="P-loop containing nucleotide triphosphate hydrolases"/>
    <property type="match status" value="1"/>
</dbReference>
<protein>
    <submittedName>
        <fullName evidence="7">Kinase</fullName>
    </submittedName>
</protein>
<dbReference type="GO" id="GO:0016301">
    <property type="term" value="F:kinase activity"/>
    <property type="evidence" value="ECO:0007669"/>
    <property type="project" value="UniProtKB-KW"/>
</dbReference>
<keyword evidence="8" id="KW-1185">Reference proteome</keyword>
<dbReference type="NCBIfam" id="NF003828">
    <property type="entry name" value="PRK05416.1"/>
    <property type="match status" value="1"/>
</dbReference>
<evidence type="ECO:0000313" key="8">
    <source>
        <dbReference type="Proteomes" id="UP000035159"/>
    </source>
</evidence>
<dbReference type="PANTHER" id="PTHR30448:SF0">
    <property type="entry name" value="RNASE ADAPTER PROTEIN RAPZ"/>
    <property type="match status" value="1"/>
</dbReference>
<evidence type="ECO:0000256" key="3">
    <source>
        <dbReference type="ARBA" id="ARBA00023134"/>
    </source>
</evidence>
<organism evidence="7 8">
    <name type="scientific">Kosmotoga pacifica</name>
    <dbReference type="NCBI Taxonomy" id="1330330"/>
    <lineage>
        <taxon>Bacteria</taxon>
        <taxon>Thermotogati</taxon>
        <taxon>Thermotogota</taxon>
        <taxon>Thermotogae</taxon>
        <taxon>Kosmotogales</taxon>
        <taxon>Kosmotogaceae</taxon>
        <taxon>Kosmotoga</taxon>
    </lineage>
</organism>
<evidence type="ECO:0000256" key="1">
    <source>
        <dbReference type="ARBA" id="ARBA00022741"/>
    </source>
</evidence>
<dbReference type="PANTHER" id="PTHR30448">
    <property type="entry name" value="RNASE ADAPTER PROTEIN RAPZ"/>
    <property type="match status" value="1"/>
</dbReference>
<dbReference type="InterPro" id="IPR005337">
    <property type="entry name" value="RapZ-like"/>
</dbReference>
<dbReference type="AlphaFoldDB" id="A0A0G2ZB66"/>
<dbReference type="STRING" id="1330330.IX53_02130"/>
<reference evidence="7 8" key="1">
    <citation type="submission" date="2015-04" db="EMBL/GenBank/DDBJ databases">
        <title>Complete Genome Sequence of Kosmotoga pacifica SLHLJ1.</title>
        <authorList>
            <person name="Jiang L.J."/>
            <person name="Shao Z.Z."/>
            <person name="Jebbar M."/>
        </authorList>
    </citation>
    <scope>NUCLEOTIDE SEQUENCE [LARGE SCALE GENOMIC DNA]</scope>
    <source>
        <strain evidence="7 8">SLHLJ1</strain>
    </source>
</reference>
<feature type="binding site" evidence="4">
    <location>
        <begin position="60"/>
        <end position="63"/>
    </location>
    <ligand>
        <name>GTP</name>
        <dbReference type="ChEBI" id="CHEBI:37565"/>
    </ligand>
</feature>
<dbReference type="InterPro" id="IPR053930">
    <property type="entry name" value="RapZ-like_N"/>
</dbReference>
<dbReference type="SUPFAM" id="SSF52540">
    <property type="entry name" value="P-loop containing nucleoside triphosphate hydrolases"/>
    <property type="match status" value="1"/>
</dbReference>
<evidence type="ECO:0000256" key="2">
    <source>
        <dbReference type="ARBA" id="ARBA00022840"/>
    </source>
</evidence>
<keyword evidence="1 4" id="KW-0547">Nucleotide-binding</keyword>
<accession>A0A0G2ZB66</accession>
<dbReference type="OrthoDB" id="9784461at2"/>